<dbReference type="STRING" id="1335309.GA0116948_11729"/>
<dbReference type="GO" id="GO:0008218">
    <property type="term" value="P:bioluminescence"/>
    <property type="evidence" value="ECO:0007669"/>
    <property type="project" value="InterPro"/>
</dbReference>
<feature type="domain" description="Acyl-protein synthetase LuxE" evidence="1">
    <location>
        <begin position="30"/>
        <end position="338"/>
    </location>
</feature>
<keyword evidence="3" id="KW-1185">Reference proteome</keyword>
<dbReference type="SUPFAM" id="SSF56801">
    <property type="entry name" value="Acetyl-CoA synthetase-like"/>
    <property type="match status" value="1"/>
</dbReference>
<dbReference type="Pfam" id="PF04443">
    <property type="entry name" value="LuxE"/>
    <property type="match status" value="1"/>
</dbReference>
<proteinExistence type="predicted"/>
<organism evidence="2 3">
    <name type="scientific">Chitinophaga costaii</name>
    <dbReference type="NCBI Taxonomy" id="1335309"/>
    <lineage>
        <taxon>Bacteria</taxon>
        <taxon>Pseudomonadati</taxon>
        <taxon>Bacteroidota</taxon>
        <taxon>Chitinophagia</taxon>
        <taxon>Chitinophagales</taxon>
        <taxon>Chitinophagaceae</taxon>
        <taxon>Chitinophaga</taxon>
    </lineage>
</organism>
<accession>A0A1C4FV35</accession>
<name>A0A1C4FV35_9BACT</name>
<sequence length="339" mass="38423">MYLCGIRFYQTFMSRVLMEEVFSVTATGFEALALRLFRQQYQENSLYRAYVDALHIHPGAVLSVLQIPFLPIQFFKTHPVTSGEFTPALVFESSGTTQTVNSRHLVKEAAWYERSFMQGFEHFYGPVEDYVVLGLLPAYLERKHSSLVHMVNAMIGKSRHPESGFYLYEHQQLAARLQALEARGQKVLLIGVTFALLDFAELYPLSLQHTIVMETGGMKGRREEWTREEVQGYLKIRLGVPVIHAEYGMTELLSQAYSKGQGIFDTPAWMKVLLRDESDPFQLYDHSAAGVINVIDLANRYSCAFIATDDIGKLHADGRFEVLGRLDNSALRGCSLMVS</sequence>
<evidence type="ECO:0000313" key="2">
    <source>
        <dbReference type="EMBL" id="SCC59513.1"/>
    </source>
</evidence>
<evidence type="ECO:0000313" key="3">
    <source>
        <dbReference type="Proteomes" id="UP000242818"/>
    </source>
</evidence>
<protein>
    <submittedName>
        <fullName evidence="2">Acyl-protein synthetase, LuxE</fullName>
    </submittedName>
</protein>
<dbReference type="AlphaFoldDB" id="A0A1C4FV35"/>
<evidence type="ECO:0000259" key="1">
    <source>
        <dbReference type="Pfam" id="PF04443"/>
    </source>
</evidence>
<dbReference type="Proteomes" id="UP000242818">
    <property type="component" value="Unassembled WGS sequence"/>
</dbReference>
<dbReference type="GO" id="GO:0047474">
    <property type="term" value="F:long-chain fatty acid--protein ligase activity"/>
    <property type="evidence" value="ECO:0007669"/>
    <property type="project" value="InterPro"/>
</dbReference>
<dbReference type="InterPro" id="IPR007534">
    <property type="entry name" value="LuxE"/>
</dbReference>
<gene>
    <name evidence="2" type="ORF">GA0116948_11729</name>
</gene>
<reference evidence="2 3" key="1">
    <citation type="submission" date="2016-08" db="EMBL/GenBank/DDBJ databases">
        <authorList>
            <person name="Seilhamer J.J."/>
        </authorList>
    </citation>
    <scope>NUCLEOTIDE SEQUENCE [LARGE SCALE GENOMIC DNA]</scope>
    <source>
        <strain evidence="2 3">A37T2</strain>
    </source>
</reference>
<dbReference type="EMBL" id="FMAR01000017">
    <property type="protein sequence ID" value="SCC59513.1"/>
    <property type="molecule type" value="Genomic_DNA"/>
</dbReference>